<dbReference type="InterPro" id="IPR013325">
    <property type="entry name" value="RNA_pol_sigma_r2"/>
</dbReference>
<evidence type="ECO:0000256" key="4">
    <source>
        <dbReference type="ARBA" id="ARBA00023125"/>
    </source>
</evidence>
<dbReference type="Pfam" id="PF04542">
    <property type="entry name" value="Sigma70_r2"/>
    <property type="match status" value="1"/>
</dbReference>
<gene>
    <name evidence="8" type="ORF">UFOPK4175_00759</name>
</gene>
<dbReference type="Gene3D" id="1.10.10.10">
    <property type="entry name" value="Winged helix-like DNA-binding domain superfamily/Winged helix DNA-binding domain"/>
    <property type="match status" value="1"/>
</dbReference>
<proteinExistence type="inferred from homology"/>
<dbReference type="InterPro" id="IPR013249">
    <property type="entry name" value="RNA_pol_sigma70_r4_t2"/>
</dbReference>
<keyword evidence="5" id="KW-0804">Transcription</keyword>
<keyword evidence="3" id="KW-0731">Sigma factor</keyword>
<keyword evidence="2" id="KW-0805">Transcription regulation</keyword>
<dbReference type="EMBL" id="CAFBPX010000124">
    <property type="protein sequence ID" value="CAB5035154.1"/>
    <property type="molecule type" value="Genomic_DNA"/>
</dbReference>
<dbReference type="SUPFAM" id="SSF88659">
    <property type="entry name" value="Sigma3 and sigma4 domains of RNA polymerase sigma factors"/>
    <property type="match status" value="1"/>
</dbReference>
<dbReference type="InterPro" id="IPR039425">
    <property type="entry name" value="RNA_pol_sigma-70-like"/>
</dbReference>
<dbReference type="GO" id="GO:0016987">
    <property type="term" value="F:sigma factor activity"/>
    <property type="evidence" value="ECO:0007669"/>
    <property type="project" value="UniProtKB-KW"/>
</dbReference>
<dbReference type="InterPro" id="IPR000838">
    <property type="entry name" value="RNA_pol_sigma70_ECF_CS"/>
</dbReference>
<dbReference type="Gene3D" id="1.10.1740.10">
    <property type="match status" value="1"/>
</dbReference>
<evidence type="ECO:0000256" key="1">
    <source>
        <dbReference type="ARBA" id="ARBA00010641"/>
    </source>
</evidence>
<name>A0A6J7S1I7_9ZZZZ</name>
<evidence type="ECO:0000259" key="7">
    <source>
        <dbReference type="Pfam" id="PF08281"/>
    </source>
</evidence>
<dbReference type="InterPro" id="IPR007627">
    <property type="entry name" value="RNA_pol_sigma70_r2"/>
</dbReference>
<dbReference type="PROSITE" id="PS01063">
    <property type="entry name" value="SIGMA70_ECF"/>
    <property type="match status" value="1"/>
</dbReference>
<dbReference type="InterPro" id="IPR036388">
    <property type="entry name" value="WH-like_DNA-bd_sf"/>
</dbReference>
<organism evidence="8">
    <name type="scientific">freshwater metagenome</name>
    <dbReference type="NCBI Taxonomy" id="449393"/>
    <lineage>
        <taxon>unclassified sequences</taxon>
        <taxon>metagenomes</taxon>
        <taxon>ecological metagenomes</taxon>
    </lineage>
</organism>
<dbReference type="GO" id="GO:0003677">
    <property type="term" value="F:DNA binding"/>
    <property type="evidence" value="ECO:0007669"/>
    <property type="project" value="UniProtKB-KW"/>
</dbReference>
<evidence type="ECO:0000313" key="8">
    <source>
        <dbReference type="EMBL" id="CAB5035154.1"/>
    </source>
</evidence>
<feature type="domain" description="RNA polymerase sigma-70 region 2" evidence="6">
    <location>
        <begin position="44"/>
        <end position="110"/>
    </location>
</feature>
<evidence type="ECO:0000256" key="2">
    <source>
        <dbReference type="ARBA" id="ARBA00023015"/>
    </source>
</evidence>
<dbReference type="InterPro" id="IPR013324">
    <property type="entry name" value="RNA_pol_sigma_r3/r4-like"/>
</dbReference>
<evidence type="ECO:0000259" key="6">
    <source>
        <dbReference type="Pfam" id="PF04542"/>
    </source>
</evidence>
<keyword evidence="4" id="KW-0238">DNA-binding</keyword>
<dbReference type="AlphaFoldDB" id="A0A6J7S1I7"/>
<evidence type="ECO:0000256" key="5">
    <source>
        <dbReference type="ARBA" id="ARBA00023163"/>
    </source>
</evidence>
<accession>A0A6J7S1I7</accession>
<sequence length="180" mass="20406">MEASAITQSDLVGLRAPSAFLRLQSDEKLVTLTRRGNQSAYEALVGRYHARILGFTRHMLSSKEDAEDVTQESFAAAYSAMMADERAINVKPWLYRIARNRSLNHMRRQSAIGVDDFDHHVANHGRTTEDEVSQREDLRQLMTDVRDLPESQRTALLLREIDALSYDQIAEAMETTVPSV</sequence>
<dbReference type="InterPro" id="IPR014284">
    <property type="entry name" value="RNA_pol_sigma-70_dom"/>
</dbReference>
<dbReference type="PANTHER" id="PTHR43133">
    <property type="entry name" value="RNA POLYMERASE ECF-TYPE SIGMA FACTO"/>
    <property type="match status" value="1"/>
</dbReference>
<evidence type="ECO:0000256" key="3">
    <source>
        <dbReference type="ARBA" id="ARBA00023082"/>
    </source>
</evidence>
<dbReference type="SUPFAM" id="SSF88946">
    <property type="entry name" value="Sigma2 domain of RNA polymerase sigma factors"/>
    <property type="match status" value="1"/>
</dbReference>
<comment type="similarity">
    <text evidence="1">Belongs to the sigma-70 factor family. ECF subfamily.</text>
</comment>
<feature type="domain" description="RNA polymerase sigma factor 70 region 4 type 2" evidence="7">
    <location>
        <begin position="146"/>
        <end position="180"/>
    </location>
</feature>
<dbReference type="Pfam" id="PF08281">
    <property type="entry name" value="Sigma70_r4_2"/>
    <property type="match status" value="1"/>
</dbReference>
<dbReference type="GO" id="GO:0006352">
    <property type="term" value="P:DNA-templated transcription initiation"/>
    <property type="evidence" value="ECO:0007669"/>
    <property type="project" value="InterPro"/>
</dbReference>
<reference evidence="8" key="1">
    <citation type="submission" date="2020-05" db="EMBL/GenBank/DDBJ databases">
        <authorList>
            <person name="Chiriac C."/>
            <person name="Salcher M."/>
            <person name="Ghai R."/>
            <person name="Kavagutti S V."/>
        </authorList>
    </citation>
    <scope>NUCLEOTIDE SEQUENCE</scope>
</reference>
<dbReference type="NCBIfam" id="TIGR02937">
    <property type="entry name" value="sigma70-ECF"/>
    <property type="match status" value="1"/>
</dbReference>
<protein>
    <submittedName>
        <fullName evidence="8">Unannotated protein</fullName>
    </submittedName>
</protein>
<dbReference type="PANTHER" id="PTHR43133:SF51">
    <property type="entry name" value="RNA POLYMERASE SIGMA FACTOR"/>
    <property type="match status" value="1"/>
</dbReference>